<dbReference type="Proteomes" id="UP000248326">
    <property type="component" value="Unassembled WGS sequence"/>
</dbReference>
<evidence type="ECO:0000313" key="2">
    <source>
        <dbReference type="Proteomes" id="UP000248326"/>
    </source>
</evidence>
<comment type="caution">
    <text evidence="1">The sequence shown here is derived from an EMBL/GenBank/DDBJ whole genome shotgun (WGS) entry which is preliminary data.</text>
</comment>
<evidence type="ECO:0000313" key="1">
    <source>
        <dbReference type="EMBL" id="PYE55207.1"/>
    </source>
</evidence>
<organism evidence="1 2">
    <name type="scientific">Deinococcus yavapaiensis KR-236</name>
    <dbReference type="NCBI Taxonomy" id="694435"/>
    <lineage>
        <taxon>Bacteria</taxon>
        <taxon>Thermotogati</taxon>
        <taxon>Deinococcota</taxon>
        <taxon>Deinococci</taxon>
        <taxon>Deinococcales</taxon>
        <taxon>Deinococcaceae</taxon>
        <taxon>Deinococcus</taxon>
    </lineage>
</organism>
<reference evidence="1 2" key="1">
    <citation type="submission" date="2018-06" db="EMBL/GenBank/DDBJ databases">
        <title>Genomic Encyclopedia of Type Strains, Phase IV (KMG-IV): sequencing the most valuable type-strain genomes for metagenomic binning, comparative biology and taxonomic classification.</title>
        <authorList>
            <person name="Goeker M."/>
        </authorList>
    </citation>
    <scope>NUCLEOTIDE SEQUENCE [LARGE SCALE GENOMIC DNA]</scope>
    <source>
        <strain evidence="1 2">DSM 18048</strain>
    </source>
</reference>
<dbReference type="AlphaFoldDB" id="A0A318S860"/>
<proteinExistence type="predicted"/>
<name>A0A318S860_9DEIO</name>
<protein>
    <submittedName>
        <fullName evidence="1">Uncharacterized protein</fullName>
    </submittedName>
</protein>
<dbReference type="EMBL" id="QJSX01000003">
    <property type="protein sequence ID" value="PYE55207.1"/>
    <property type="molecule type" value="Genomic_DNA"/>
</dbReference>
<accession>A0A318S860</accession>
<sequence>MQRHSILKLYAFHMTVVFLVQRDGEPERVTHDIEEAAQAMRQGNRVTFRVPGNGTLSNARTILTPAWVTSLRDLTRRSPAFVATADAV</sequence>
<gene>
    <name evidence="1" type="ORF">DES52_10337</name>
</gene>
<keyword evidence="2" id="KW-1185">Reference proteome</keyword>